<name>A0A482MMW5_9CAUD</name>
<keyword evidence="2" id="KW-1185">Reference proteome</keyword>
<proteinExistence type="predicted"/>
<evidence type="ECO:0000313" key="2">
    <source>
        <dbReference type="Proteomes" id="UP000301424"/>
    </source>
</evidence>
<protein>
    <submittedName>
        <fullName evidence="1">Uncharacterized protein</fullName>
    </submittedName>
</protein>
<organism evidence="1 2">
    <name type="scientific">Burkholderia phage BcepSauron</name>
    <dbReference type="NCBI Taxonomy" id="2530033"/>
    <lineage>
        <taxon>Viruses</taxon>
        <taxon>Duplodnaviria</taxon>
        <taxon>Heunggongvirae</taxon>
        <taxon>Uroviricota</taxon>
        <taxon>Caudoviricetes</taxon>
        <taxon>Sarumanvirus</taxon>
        <taxon>Sarumanvirus bcepsauron</taxon>
    </lineage>
</organism>
<sequence length="170" mass="18438">MKGSICYNSGKRVKFSTVDVGQLFTLHGAVWMKVNPFGAESHNVLLVFPQDAGYFPSLRVGPNAPCMIVTHARFAVGPRPEPASGCVFATGDPVAVRCEPRTFFGRVVKYHTVEGTQEPVVEVSMAVGGSILIVEDELFLCDEPEGYAPVETFMTDVEDGDDIPEECNHG</sequence>
<evidence type="ECO:0000313" key="1">
    <source>
        <dbReference type="EMBL" id="QBQ74826.1"/>
    </source>
</evidence>
<reference evidence="1 2" key="1">
    <citation type="submission" date="2019-02" db="EMBL/GenBank/DDBJ databases">
        <title>Complete genome sequence of Burkholderia cenocepacia phage BcepSauron.</title>
        <authorList>
            <person name="Park K."/>
            <person name="Gonzalez C."/>
            <person name="Liu M."/>
            <person name="Gill J."/>
        </authorList>
    </citation>
    <scope>NUCLEOTIDE SEQUENCE [LARGE SCALE GENOMIC DNA]</scope>
</reference>
<gene>
    <name evidence="1" type="ORF">BcepSauron_446</name>
</gene>
<dbReference type="Proteomes" id="UP000301424">
    <property type="component" value="Segment"/>
</dbReference>
<dbReference type="EMBL" id="MK552141">
    <property type="protein sequence ID" value="QBQ74826.1"/>
    <property type="molecule type" value="Genomic_DNA"/>
</dbReference>
<accession>A0A482MMW5</accession>